<evidence type="ECO:0008006" key="4">
    <source>
        <dbReference type="Google" id="ProtNLM"/>
    </source>
</evidence>
<evidence type="ECO:0000256" key="1">
    <source>
        <dbReference type="SAM" id="MobiDB-lite"/>
    </source>
</evidence>
<comment type="caution">
    <text evidence="2">The sequence shown here is derived from an EMBL/GenBank/DDBJ whole genome shotgun (WGS) entry which is preliminary data.</text>
</comment>
<dbReference type="PANTHER" id="PTHR13361">
    <property type="entry name" value="WW DOMAIN-BINDING PROTEIN 11"/>
    <property type="match status" value="1"/>
</dbReference>
<dbReference type="EMBL" id="CAUYUJ010016059">
    <property type="protein sequence ID" value="CAK0861329.1"/>
    <property type="molecule type" value="Genomic_DNA"/>
</dbReference>
<accession>A0ABN9UNE6</accession>
<proteinExistence type="predicted"/>
<reference evidence="2" key="1">
    <citation type="submission" date="2023-10" db="EMBL/GenBank/DDBJ databases">
        <authorList>
            <person name="Chen Y."/>
            <person name="Shah S."/>
            <person name="Dougan E. K."/>
            <person name="Thang M."/>
            <person name="Chan C."/>
        </authorList>
    </citation>
    <scope>NUCLEOTIDE SEQUENCE [LARGE SCALE GENOMIC DNA]</scope>
</reference>
<evidence type="ECO:0000313" key="3">
    <source>
        <dbReference type="Proteomes" id="UP001189429"/>
    </source>
</evidence>
<feature type="compositionally biased region" description="Low complexity" evidence="1">
    <location>
        <begin position="2147"/>
        <end position="2162"/>
    </location>
</feature>
<feature type="compositionally biased region" description="Basic and acidic residues" evidence="1">
    <location>
        <begin position="1278"/>
        <end position="1291"/>
    </location>
</feature>
<feature type="compositionally biased region" description="Pro residues" evidence="1">
    <location>
        <begin position="404"/>
        <end position="413"/>
    </location>
</feature>
<feature type="region of interest" description="Disordered" evidence="1">
    <location>
        <begin position="345"/>
        <end position="418"/>
    </location>
</feature>
<feature type="region of interest" description="Disordered" evidence="1">
    <location>
        <begin position="2119"/>
        <end position="2171"/>
    </location>
</feature>
<feature type="region of interest" description="Disordered" evidence="1">
    <location>
        <begin position="1262"/>
        <end position="1297"/>
    </location>
</feature>
<keyword evidence="3" id="KW-1185">Reference proteome</keyword>
<gene>
    <name evidence="2" type="ORF">PCOR1329_LOCUS50032</name>
</gene>
<protein>
    <recommendedName>
        <fullName evidence="4">RNA-directed RNA polymerase</fullName>
    </recommendedName>
</protein>
<organism evidence="2 3">
    <name type="scientific">Prorocentrum cordatum</name>
    <dbReference type="NCBI Taxonomy" id="2364126"/>
    <lineage>
        <taxon>Eukaryota</taxon>
        <taxon>Sar</taxon>
        <taxon>Alveolata</taxon>
        <taxon>Dinophyceae</taxon>
        <taxon>Prorocentrales</taxon>
        <taxon>Prorocentraceae</taxon>
        <taxon>Prorocentrum</taxon>
    </lineage>
</organism>
<dbReference type="PANTHER" id="PTHR13361:SF1">
    <property type="entry name" value="WW DOMAIN-BINDING PROTEIN 11"/>
    <property type="match status" value="1"/>
</dbReference>
<evidence type="ECO:0000313" key="2">
    <source>
        <dbReference type="EMBL" id="CAK0861329.1"/>
    </source>
</evidence>
<sequence>MPPPKTWDKRFHRHSEGRGREVRLLHRVPGKTSLWTCVLPGGRVTTIRLNAGRATITPTKPAKSGVWWEPMPALTAAQKRAAEDTSRDMIANAAAMPDTAELDRYRKQQGVAARLQRVVQTIALLPAGIVALGHWSVGSWWRSAGILITIYFIYYVMERSGLIAWCRALMQAGSTTAWVFSSMMDMYQQLHEAVQGWIDDFNEYSGYQITMWEFKMAVISFMTIAALVSYFWEEVRDALTEELASDAESEPPSPTTSGRVTFEDFQDEDSEAPWKQEVASALKMLAEGQSRLQETVEAVEGRARQDRLLRSVQGVDAESGSGPKSVEDLRRRIDYFEQLVRDGKVTVPSDSSPAATGASWEVLTPTSSGRELALTDARGPSTPPRSTWASPASAASPGRQAPAANPPPVPQPPIGVAATSPGRVANMISHLERMNINPQQAWMEALKEYREIEPSQWHMPDGYRQRVVPEYLTKVYSAPRTGKEYAQQFLRDRQLETCGAAKGMVDALACIDRLLLEDRTPDLVNLVSLEYLARKAYAIETGFELVRCESDWKRPSGKKEWTSKVDWDMIHRIDPASVSDAARGEYMREVREELKTGMARDADFMKLKLKVGERSWATEFLPSPASCLVGGRRSEFPTWSALILKHALTTVMTEQTEVGDPLRALKLIEYPATDSGARNRSRDRARLREIDRANHCLVALRCLASGFVSSEVLETRPSVPRGLSPHRLNEKSLAAGLAQRILRAVRRRLPAADRPVGRVAFERLTGGAASGSGPYPVGSTPTTPPTLAKRGDICPAVVDEISLPPVGTTGLRIEDVSPRAAALLSDYRGTMLRGEMAEGASGIKPYTDPLLRVKKNMVRLVARMAAGGMMDTSDVCKGEVALFTVVKKWVLAEGAQPKRSSRLVFDERLENLKWRRPPWCSLGAGTALGFVDASKEIAEGYQVLAAVGDIPDYYYRLLLPLEVAEHFVVPGVSPAEVAEEMRARGLQVPFDETKAYMVVRALVMGFCWAVYLAQICLEDCLQGAGGWLHERNRLAYGLPVPRIRPSEPVHWQYIDDYGLLALDAPEATAEAFGADGLVGLAKARGDVTSQLKERGLPVHKEEFGKQVKTLGWLLSGTEDGDMFVEPDPEKMDMLVEATVEACRRRTIKVRDLMTLVSTWTWFALVQRPTLSIFDAVYKAIQKFKDGEDVTMWPGLKGELMTMVAIRPLLFARLGRPWLEQAGMTDASFFGAGVLVTPSGIDELRREARLAAPKGWFAEQADLLGEDSSDDEEDPADIDNGRDASDEPEARRSMRPMVPGTEVNRTAHLFAGHRRPLDFEDHLTRMAQERDRWLVVESIDKVLHSDHDLLDRKKVQALCRRALEGQFQTVMVGWELFVATIEFLGCVVIGGGLYSLEHPEDPGQEPYPSIWILTVTMALENMAFARGSNGFEAAKRDFWEKIREARDPNVSDRELLGVPGEAQRASRASFDQCREGLASRKPTTVSSSILTLVRALDGRRCDHGWHPPLQGKLPDGRFRTSLAQNYPSQLSEKLAFHHLEALDLVVPGSRKPMQSLSDEVAVRLAAFATAGDDLAAQIRAPEVGPSWDPLERWSELLRVRWTRSEHQNVLELRALMLYVQTTLKKRSAWDRRLLVITDSMVAIGAVSKGRSRSKSLNTLLRRLAAYALGCGSTIYPRWVSSGRNHADGPSRGYSKGQAPKEITERLRPPVRHGVFVDGVRVTAPVIGRASPAAALPKIQRRGLRAWQTSGTDFFEGHKSDLLSGGCPPRLLVHAQMDATALQYMRACRKFCDWAEEQEVEIYPSCRLDKAISVYLDVLCFDDEIGVGEGKSLTSGMLAMYPGLRLPEAYRALKAWEGLRPTVQGSPIGVPLLMEIVDRMSHYGEDGRTAADAALLAFDCYLREQDWELMRVSDVVSADGVTAIRLGVQERGERVKTGQEQGVLIDYPGTQRMLLDRIQGKKKDDRIFPISQNLKELGSQKYHDLGERPKSRLRRRRRACRGRARGAPCIDVLGSEERHTSQTPSGKWFCPPCVAAAALDSCDAAPAPQGSPSPPRAAAPAGVELQAVLPPVVPPTAAALQIASPLATSPPVVPPPALLLAAAPPPLPAAAVAKPEVAPAAPAPDRLASPTSSREGRACVAAARDRAGSLRGRARGASAQKEAQPPAPRPRARTAAQKALAVGSASPVCPLRRSRPLALVGVWRGPASRAHAGVRLQFVDDDPVDPVWPGPSSAAATGSSAAAPAAADSAAALGEPEARMRLLPLTTAPEEVAVDDDSLVSVSSAASGGAQRLESVSSERLGAEPAAGALGGRAEAESWRCRSCGAVAERWRGLCTRCGASRSLAAAEDCQAVRSTARGEGASAVGAPRVGAAPRRLVVEVKRLKIRCGHSARGLEGA</sequence>
<feature type="compositionally biased region" description="Acidic residues" evidence="1">
    <location>
        <begin position="1263"/>
        <end position="1276"/>
    </location>
</feature>
<name>A0ABN9UNE6_9DINO</name>
<feature type="compositionally biased region" description="Low complexity" evidence="1">
    <location>
        <begin position="384"/>
        <end position="403"/>
    </location>
</feature>
<dbReference type="Proteomes" id="UP001189429">
    <property type="component" value="Unassembled WGS sequence"/>
</dbReference>